<reference evidence="1" key="1">
    <citation type="submission" date="2025-08" db="UniProtKB">
        <authorList>
            <consortium name="Ensembl"/>
        </authorList>
    </citation>
    <scope>IDENTIFICATION</scope>
</reference>
<dbReference type="AlphaFoldDB" id="A0A673H0J6"/>
<evidence type="ECO:0000313" key="2">
    <source>
        <dbReference type="Proteomes" id="UP000472270"/>
    </source>
</evidence>
<keyword evidence="2" id="KW-1185">Reference proteome</keyword>
<dbReference type="Ensembl" id="ENSSRHT00000019867.1">
    <property type="protein sequence ID" value="ENSSRHP00000019251.1"/>
    <property type="gene ID" value="ENSSRHG00000010390.1"/>
</dbReference>
<accession>A0A673H0J6</accession>
<evidence type="ECO:0000313" key="1">
    <source>
        <dbReference type="Ensembl" id="ENSSRHP00000019251.1"/>
    </source>
</evidence>
<sequence>MGSLKRQTGFLRESLMCITVLHRYSHLSDASLLIYSKSVPNNFIINNMSSLVVALFVSLVWQRLKKVLFQSDPIRAQTHERPTKHFGKTFHEQ</sequence>
<proteinExistence type="predicted"/>
<reference evidence="1" key="2">
    <citation type="submission" date="2025-09" db="UniProtKB">
        <authorList>
            <consortium name="Ensembl"/>
        </authorList>
    </citation>
    <scope>IDENTIFICATION</scope>
</reference>
<organism evidence="1 2">
    <name type="scientific">Sinocyclocheilus rhinocerous</name>
    <dbReference type="NCBI Taxonomy" id="307959"/>
    <lineage>
        <taxon>Eukaryota</taxon>
        <taxon>Metazoa</taxon>
        <taxon>Chordata</taxon>
        <taxon>Craniata</taxon>
        <taxon>Vertebrata</taxon>
        <taxon>Euteleostomi</taxon>
        <taxon>Actinopterygii</taxon>
        <taxon>Neopterygii</taxon>
        <taxon>Teleostei</taxon>
        <taxon>Ostariophysi</taxon>
        <taxon>Cypriniformes</taxon>
        <taxon>Cyprinidae</taxon>
        <taxon>Cyprininae</taxon>
        <taxon>Sinocyclocheilus</taxon>
    </lineage>
</organism>
<name>A0A673H0J6_9TELE</name>
<dbReference type="Proteomes" id="UP000472270">
    <property type="component" value="Unassembled WGS sequence"/>
</dbReference>
<protein>
    <submittedName>
        <fullName evidence="1">Uncharacterized protein</fullName>
    </submittedName>
</protein>